<dbReference type="Pfam" id="PF01636">
    <property type="entry name" value="APH"/>
    <property type="match status" value="1"/>
</dbReference>
<feature type="domain" description="Aminoglycoside phosphotransferase" evidence="2">
    <location>
        <begin position="45"/>
        <end position="270"/>
    </location>
</feature>
<dbReference type="GO" id="GO:0019202">
    <property type="term" value="F:amino acid kinase activity"/>
    <property type="evidence" value="ECO:0007669"/>
    <property type="project" value="TreeGrafter"/>
</dbReference>
<evidence type="ECO:0000313" key="4">
    <source>
        <dbReference type="Proteomes" id="UP000515734"/>
    </source>
</evidence>
<dbReference type="AlphaFoldDB" id="A0A6S6P2Q1"/>
<dbReference type="PANTHER" id="PTHR21064">
    <property type="entry name" value="AMINOGLYCOSIDE PHOSPHOTRANSFERASE DOMAIN-CONTAINING PROTEIN-RELATED"/>
    <property type="match status" value="1"/>
</dbReference>
<name>A0A6S6P2Q1_9MYCO</name>
<dbReference type="Proteomes" id="UP000515734">
    <property type="component" value="Chromosome"/>
</dbReference>
<evidence type="ECO:0000259" key="2">
    <source>
        <dbReference type="Pfam" id="PF01636"/>
    </source>
</evidence>
<dbReference type="InterPro" id="IPR002575">
    <property type="entry name" value="Aminoglycoside_PTrfase"/>
</dbReference>
<keyword evidence="3" id="KW-0808">Transferase</keyword>
<dbReference type="RefSeq" id="WP_185295132.1">
    <property type="nucleotide sequence ID" value="NZ_AP023287.1"/>
</dbReference>
<accession>A0A6S6P2Q1</accession>
<evidence type="ECO:0000256" key="1">
    <source>
        <dbReference type="ARBA" id="ARBA00038240"/>
    </source>
</evidence>
<dbReference type="Gene3D" id="3.90.1200.10">
    <property type="match status" value="1"/>
</dbReference>
<protein>
    <submittedName>
        <fullName evidence="3">Homoserine kinase</fullName>
    </submittedName>
</protein>
<dbReference type="InterPro" id="IPR050249">
    <property type="entry name" value="Pseudomonas-type_ThrB"/>
</dbReference>
<sequence length="344" mass="37955">MTVDSLTSRSARIPDGEAQRIALEYFAIPGEVHRLAGEKDEIFRIRSTDTGQDYFLKIAHEGETEDAYGLVTRAMLHVAGVAPAIPVPRIVPAVDGSVELAVPTEAGARRWTRMTTFLPGILLKTVEVTPDLRRRVGGSLAHLARALRSFDHPFAERRVGWDIARANDVRPMLDDLPAIEDRDLLLRLFDHHAEVVAPRLRQLRRQPVHNDLNTDNVLVDPQTREVLGLLDFDDLTVSQLVNDVATAAAGHVGVGADPLAPALDLVRGYHRVTPLEDEELSLLPRLIAIRLAMYLVIGNWRAERFPDNRAYILRKGALASAQLRRLAAISPADGAAQALHVRTG</sequence>
<dbReference type="SUPFAM" id="SSF56112">
    <property type="entry name" value="Protein kinase-like (PK-like)"/>
    <property type="match status" value="1"/>
</dbReference>
<reference evidence="3 4" key="1">
    <citation type="submission" date="2020-07" db="EMBL/GenBank/DDBJ databases">
        <title>Complete genome sequence of Mycolicibacterium litorale like strain isolated from cardiac implantable electronic device infection.</title>
        <authorList>
            <person name="Fukano H."/>
            <person name="Miyama H."/>
            <person name="Hoshino Y."/>
        </authorList>
    </citation>
    <scope>NUCLEOTIDE SEQUENCE [LARGE SCALE GENOMIC DNA]</scope>
    <source>
        <strain evidence="3 4">NIIDNTM18</strain>
    </source>
</reference>
<evidence type="ECO:0000313" key="3">
    <source>
        <dbReference type="EMBL" id="BCI52286.1"/>
    </source>
</evidence>
<keyword evidence="3" id="KW-0418">Kinase</keyword>
<gene>
    <name evidence="3" type="ORF">NIIDNTM18_15640</name>
</gene>
<dbReference type="EMBL" id="AP023287">
    <property type="protein sequence ID" value="BCI52286.1"/>
    <property type="molecule type" value="Genomic_DNA"/>
</dbReference>
<organism evidence="3 4">
    <name type="scientific">Mycolicibacterium litorale</name>
    <dbReference type="NCBI Taxonomy" id="758802"/>
    <lineage>
        <taxon>Bacteria</taxon>
        <taxon>Bacillati</taxon>
        <taxon>Actinomycetota</taxon>
        <taxon>Actinomycetes</taxon>
        <taxon>Mycobacteriales</taxon>
        <taxon>Mycobacteriaceae</taxon>
        <taxon>Mycolicibacterium</taxon>
    </lineage>
</organism>
<dbReference type="PANTHER" id="PTHR21064:SF6">
    <property type="entry name" value="AMINOGLYCOSIDE PHOSPHOTRANSFERASE DOMAIN-CONTAINING PROTEIN"/>
    <property type="match status" value="1"/>
</dbReference>
<proteinExistence type="inferred from homology"/>
<comment type="similarity">
    <text evidence="1">Belongs to the pseudomonas-type ThrB family.</text>
</comment>
<dbReference type="InterPro" id="IPR011009">
    <property type="entry name" value="Kinase-like_dom_sf"/>
</dbReference>